<accession>A0A6P8VSZ9</accession>
<keyword evidence="1" id="KW-1185">Reference proteome</keyword>
<organism evidence="1 2">
    <name type="scientific">Gymnodraco acuticeps</name>
    <name type="common">Antarctic dragonfish</name>
    <dbReference type="NCBI Taxonomy" id="8218"/>
    <lineage>
        <taxon>Eukaryota</taxon>
        <taxon>Metazoa</taxon>
        <taxon>Chordata</taxon>
        <taxon>Craniata</taxon>
        <taxon>Vertebrata</taxon>
        <taxon>Euteleostomi</taxon>
        <taxon>Actinopterygii</taxon>
        <taxon>Neopterygii</taxon>
        <taxon>Teleostei</taxon>
        <taxon>Neoteleostei</taxon>
        <taxon>Acanthomorphata</taxon>
        <taxon>Eupercaria</taxon>
        <taxon>Perciformes</taxon>
        <taxon>Notothenioidei</taxon>
        <taxon>Bathydraconidae</taxon>
        <taxon>Gymnodraco</taxon>
    </lineage>
</organism>
<reference evidence="2" key="1">
    <citation type="submission" date="2025-08" db="UniProtKB">
        <authorList>
            <consortium name="RefSeq"/>
        </authorList>
    </citation>
    <scope>IDENTIFICATION</scope>
</reference>
<dbReference type="AlphaFoldDB" id="A0A6P8VSZ9"/>
<evidence type="ECO:0000313" key="2">
    <source>
        <dbReference type="RefSeq" id="XP_034089975.1"/>
    </source>
</evidence>
<gene>
    <name evidence="2" type="primary">LOC117558097</name>
</gene>
<dbReference type="OrthoDB" id="8715083at2759"/>
<proteinExistence type="predicted"/>
<dbReference type="KEGG" id="gacu:117558097"/>
<dbReference type="RefSeq" id="XP_034089975.1">
    <property type="nucleotide sequence ID" value="XM_034234084.1"/>
</dbReference>
<name>A0A6P8VSZ9_GYMAC</name>
<dbReference type="Proteomes" id="UP000515161">
    <property type="component" value="Unplaced"/>
</dbReference>
<dbReference type="InParanoid" id="A0A6P8VSZ9"/>
<protein>
    <submittedName>
        <fullName evidence="2">Uncharacterized protein LOC117558097</fullName>
    </submittedName>
</protein>
<dbReference type="GeneID" id="117558097"/>
<evidence type="ECO:0000313" key="1">
    <source>
        <dbReference type="Proteomes" id="UP000515161"/>
    </source>
</evidence>
<sequence>MDANKVWQWRIMWCRQHSRHPEPFHCSNRIGLDFNVASTTIKKLDIGLVTNGVILEVCDFAKTVNKSKRHFFTNILENNFDLDLENDQQRIDFTSRIMHKVKNLIRKPPKDKHEVFTLFDTPCNPECSSSNEPNMASTKHKTESILVETDNTDDWEHEEELQCSQATSKDCIKAESLLEEMDRAQSDDSDYEDEFKFSEAQSAEKQKDDDFSKLFPFCEKIGLNLDFGSKQSLEPGLLTKGIMLELIHFTRILTASYSPIVLDVLEHNFELDLKSQQEKSRAWFKISHLLKKRTRFLNIGTKISPEFKTELFSFQTNPFKRHRETALSDMEAPQYQFKEVTKRRQSDLKSKQAIKRRKRDMETNTLSYHTHLYSSRTAEGDHCHTCPVGKSDSRRQCDMEQEVMGNRGKLFLIPWDHLN</sequence>